<name>A0ACB7FK72_NIBAL</name>
<dbReference type="EMBL" id="CM024789">
    <property type="protein sequence ID" value="KAG8014902.1"/>
    <property type="molecule type" value="Genomic_DNA"/>
</dbReference>
<protein>
    <submittedName>
        <fullName evidence="1">Uncharacterized protein</fullName>
    </submittedName>
</protein>
<dbReference type="Proteomes" id="UP000805704">
    <property type="component" value="Chromosome 1"/>
</dbReference>
<reference evidence="1" key="1">
    <citation type="submission" date="2020-04" db="EMBL/GenBank/DDBJ databases">
        <title>A chromosome-scale assembly and high-density genetic map of the yellow drum (Nibea albiflora) genome.</title>
        <authorList>
            <person name="Xu D."/>
            <person name="Zhang W."/>
            <person name="Chen R."/>
            <person name="Tan P."/>
            <person name="Wang L."/>
            <person name="Song H."/>
            <person name="Tian L."/>
            <person name="Zhu Q."/>
            <person name="Wang B."/>
        </authorList>
    </citation>
    <scope>NUCLEOTIDE SEQUENCE</scope>
    <source>
        <strain evidence="1">ZJHYS-2018</strain>
    </source>
</reference>
<organism evidence="1 2">
    <name type="scientific">Nibea albiflora</name>
    <name type="common">Yellow drum</name>
    <name type="synonym">Corvina albiflora</name>
    <dbReference type="NCBI Taxonomy" id="240163"/>
    <lineage>
        <taxon>Eukaryota</taxon>
        <taxon>Metazoa</taxon>
        <taxon>Chordata</taxon>
        <taxon>Craniata</taxon>
        <taxon>Vertebrata</taxon>
        <taxon>Euteleostomi</taxon>
        <taxon>Actinopterygii</taxon>
        <taxon>Neopterygii</taxon>
        <taxon>Teleostei</taxon>
        <taxon>Neoteleostei</taxon>
        <taxon>Acanthomorphata</taxon>
        <taxon>Eupercaria</taxon>
        <taxon>Sciaenidae</taxon>
        <taxon>Nibea</taxon>
    </lineage>
</organism>
<evidence type="ECO:0000313" key="1">
    <source>
        <dbReference type="EMBL" id="KAG8014902.1"/>
    </source>
</evidence>
<proteinExistence type="predicted"/>
<gene>
    <name evidence="1" type="ORF">GBF38_003610</name>
</gene>
<sequence>MVLMGLEGSGGSDGSGGASTPPVSEQNLSGSILWPLRVVAAPAAERYLGLRDSGCPPSCLTRQWGNLYWCVDVYGARQTVPGCTEQKHGPGGGSADQQRCRLSALCTCVHLFNSSSAAGTTSQPAQAQLGSSVLCVITSSGFSLAGPSSTPRKRQVRFSARHDIILLREVIAQNPFASKEPGRIWARVGEIITAALQDENFEVDARRCRERTMLLLDYYKKQDFPSLRRPVHRTFGTERLYAQKEDLLHEVLELEAEKGLIASGETEPEEDREEMAELPAPMAKRPCQCCCQTYSEILSFLEKRSEAEQRLREEELALRREELEIQRSKIALERERLGAERKERERRFELESQERQVILDLLKEKVLKV</sequence>
<comment type="caution">
    <text evidence="1">The sequence shown here is derived from an EMBL/GenBank/DDBJ whole genome shotgun (WGS) entry which is preliminary data.</text>
</comment>
<keyword evidence="2" id="KW-1185">Reference proteome</keyword>
<accession>A0ACB7FK72</accession>
<evidence type="ECO:0000313" key="2">
    <source>
        <dbReference type="Proteomes" id="UP000805704"/>
    </source>
</evidence>